<proteinExistence type="predicted"/>
<evidence type="ECO:0000313" key="1">
    <source>
        <dbReference type="EMBL" id="NMM65208.1"/>
    </source>
</evidence>
<keyword evidence="2" id="KW-1185">Reference proteome</keyword>
<sequence length="115" mass="13473">MEKIFSYHQDPKEIEYLDGEKTIIGTDNSFAAYTGEIEYSDLFIGEKQNHIEKEREFFKVYERDYGYEMLKADEAESIKCIERIKFNQIIKTPQGDIVLDFGRNISGIVEVKAIF</sequence>
<comment type="caution">
    <text evidence="1">The sequence shown here is derived from an EMBL/GenBank/DDBJ whole genome shotgun (WGS) entry which is preliminary data.</text>
</comment>
<dbReference type="Proteomes" id="UP000537131">
    <property type="component" value="Unassembled WGS sequence"/>
</dbReference>
<evidence type="ECO:0000313" key="2">
    <source>
        <dbReference type="Proteomes" id="UP000537131"/>
    </source>
</evidence>
<accession>A0A7Y0HRU2</accession>
<organism evidence="1 2">
    <name type="scientific">Clostridium muellerianum</name>
    <dbReference type="NCBI Taxonomy" id="2716538"/>
    <lineage>
        <taxon>Bacteria</taxon>
        <taxon>Bacillati</taxon>
        <taxon>Bacillota</taxon>
        <taxon>Clostridia</taxon>
        <taxon>Eubacteriales</taxon>
        <taxon>Clostridiaceae</taxon>
        <taxon>Clostridium</taxon>
    </lineage>
</organism>
<dbReference type="EMBL" id="JABBNI010000063">
    <property type="protein sequence ID" value="NMM65208.1"/>
    <property type="molecule type" value="Genomic_DNA"/>
</dbReference>
<dbReference type="Gene3D" id="2.60.120.260">
    <property type="entry name" value="Galactose-binding domain-like"/>
    <property type="match status" value="1"/>
</dbReference>
<reference evidence="1 2" key="1">
    <citation type="submission" date="2020-04" db="EMBL/GenBank/DDBJ databases">
        <authorList>
            <person name="Doyle D.A."/>
        </authorList>
    </citation>
    <scope>NUCLEOTIDE SEQUENCE [LARGE SCALE GENOMIC DNA]</scope>
    <source>
        <strain evidence="1 2">P21</strain>
    </source>
</reference>
<name>A0A7Y0HRU2_9CLOT</name>
<reference evidence="1 2" key="2">
    <citation type="submission" date="2020-06" db="EMBL/GenBank/DDBJ databases">
        <title>Complete Genome Sequence of Clostridium muelleri sp. nov. P21T, an Acid-Alcohol Producing Acetogen Isolated from Old Hay.</title>
        <authorList>
            <person name="Duncan K.E."/>
            <person name="Tanner R.S."/>
        </authorList>
    </citation>
    <scope>NUCLEOTIDE SEQUENCE [LARGE SCALE GENOMIC DNA]</scope>
    <source>
        <strain evidence="1 2">P21</strain>
    </source>
</reference>
<gene>
    <name evidence="1" type="ORF">HBE96_21735</name>
</gene>
<dbReference type="AlphaFoldDB" id="A0A7Y0HRU2"/>
<dbReference type="RefSeq" id="WP_169299792.1">
    <property type="nucleotide sequence ID" value="NZ_JABBNI010000063.1"/>
</dbReference>
<protein>
    <submittedName>
        <fullName evidence="1">Uncharacterized protein</fullName>
    </submittedName>
</protein>